<reference evidence="3" key="2">
    <citation type="submission" date="2025-09" db="UniProtKB">
        <authorList>
            <consortium name="Ensembl"/>
        </authorList>
    </citation>
    <scope>IDENTIFICATION</scope>
</reference>
<dbReference type="InterPro" id="IPR007455">
    <property type="entry name" value="Serglycin"/>
</dbReference>
<evidence type="ECO:0000313" key="3">
    <source>
        <dbReference type="Ensembl" id="ENSOSUP00000005011.1"/>
    </source>
</evidence>
<name>A0A8C8AGG3_9STRI</name>
<keyword evidence="2" id="KW-1133">Transmembrane helix</keyword>
<feature type="transmembrane region" description="Helical" evidence="2">
    <location>
        <begin position="12"/>
        <end position="28"/>
    </location>
</feature>
<evidence type="ECO:0000256" key="1">
    <source>
        <dbReference type="SAM" id="MobiDB-lite"/>
    </source>
</evidence>
<keyword evidence="2" id="KW-0812">Transmembrane</keyword>
<sequence>MRPRGRTKCCRFYLYYAIVLVSNVLVLVNNRRLIQSGAPMQKARYKRVRCRPDAWSANCIEEEGPLFYMPTGGANRILPPMADPSLMQQYQELGDVFPLSDEESGSGSDAVMEAEPASGSGLGDGDSFSEVKLPVLLAGLRGSKLKQKLTEEDLLL</sequence>
<keyword evidence="4" id="KW-1185">Reference proteome</keyword>
<dbReference type="AlphaFoldDB" id="A0A8C8AGG3"/>
<feature type="region of interest" description="Disordered" evidence="1">
    <location>
        <begin position="98"/>
        <end position="125"/>
    </location>
</feature>
<dbReference type="Ensembl" id="ENSOSUT00000005190.1">
    <property type="protein sequence ID" value="ENSOSUP00000005011.1"/>
    <property type="gene ID" value="ENSOSUG00000003692.1"/>
</dbReference>
<evidence type="ECO:0000313" key="4">
    <source>
        <dbReference type="Proteomes" id="UP000694552"/>
    </source>
</evidence>
<keyword evidence="2" id="KW-0472">Membrane</keyword>
<dbReference type="Proteomes" id="UP000694552">
    <property type="component" value="Unplaced"/>
</dbReference>
<proteinExistence type="predicted"/>
<protein>
    <submittedName>
        <fullName evidence="3">Serglycin</fullName>
    </submittedName>
</protein>
<organism evidence="3 4">
    <name type="scientific">Otus sunia</name>
    <name type="common">Oriental scops-owl</name>
    <dbReference type="NCBI Taxonomy" id="257818"/>
    <lineage>
        <taxon>Eukaryota</taxon>
        <taxon>Metazoa</taxon>
        <taxon>Chordata</taxon>
        <taxon>Craniata</taxon>
        <taxon>Vertebrata</taxon>
        <taxon>Euteleostomi</taxon>
        <taxon>Archelosauria</taxon>
        <taxon>Archosauria</taxon>
        <taxon>Dinosauria</taxon>
        <taxon>Saurischia</taxon>
        <taxon>Theropoda</taxon>
        <taxon>Coelurosauria</taxon>
        <taxon>Aves</taxon>
        <taxon>Neognathae</taxon>
        <taxon>Neoaves</taxon>
        <taxon>Telluraves</taxon>
        <taxon>Strigiformes</taxon>
        <taxon>Strigidae</taxon>
        <taxon>Otus</taxon>
    </lineage>
</organism>
<reference evidence="3" key="1">
    <citation type="submission" date="2025-08" db="UniProtKB">
        <authorList>
            <consortium name="Ensembl"/>
        </authorList>
    </citation>
    <scope>IDENTIFICATION</scope>
</reference>
<accession>A0A8C8AGG3</accession>
<dbReference type="Pfam" id="PF04360">
    <property type="entry name" value="Serglycin"/>
    <property type="match status" value="1"/>
</dbReference>
<evidence type="ECO:0000256" key="2">
    <source>
        <dbReference type="SAM" id="Phobius"/>
    </source>
</evidence>